<feature type="compositionally biased region" description="Basic residues" evidence="1">
    <location>
        <begin position="9"/>
        <end position="18"/>
    </location>
</feature>
<feature type="region of interest" description="Disordered" evidence="1">
    <location>
        <begin position="1"/>
        <end position="27"/>
    </location>
</feature>
<keyword evidence="2" id="KW-0812">Transmembrane</keyword>
<feature type="compositionally biased region" description="Low complexity" evidence="1">
    <location>
        <begin position="129"/>
        <end position="149"/>
    </location>
</feature>
<reference evidence="3" key="1">
    <citation type="journal article" date="2021" name="Mol. Plant Microbe Interact.">
        <title>Complete Genome Sequence of the Plant-Pathogenic Fungus Colletotrichum lupini.</title>
        <authorList>
            <person name="Baroncelli R."/>
            <person name="Pensec F."/>
            <person name="Da Lio D."/>
            <person name="Boufleur T."/>
            <person name="Vicente I."/>
            <person name="Sarrocco S."/>
            <person name="Picot A."/>
            <person name="Baraldi E."/>
            <person name="Sukno S."/>
            <person name="Thon M."/>
            <person name="Le Floch G."/>
        </authorList>
    </citation>
    <scope>NUCLEOTIDE SEQUENCE</scope>
    <source>
        <strain evidence="3">IMI 504893</strain>
    </source>
</reference>
<evidence type="ECO:0000313" key="3">
    <source>
        <dbReference type="EMBL" id="UQC89153.1"/>
    </source>
</evidence>
<feature type="transmembrane region" description="Helical" evidence="2">
    <location>
        <begin position="224"/>
        <end position="248"/>
    </location>
</feature>
<feature type="compositionally biased region" description="Basic and acidic residues" evidence="1">
    <location>
        <begin position="65"/>
        <end position="85"/>
    </location>
</feature>
<evidence type="ECO:0000256" key="1">
    <source>
        <dbReference type="SAM" id="MobiDB-lite"/>
    </source>
</evidence>
<name>A0A9Q8WMJ9_9PEZI</name>
<sequence length="920" mass="102906">MDNELDSLRRRRTHHRHTFPVQEPRFSSALSSLKDFVTPLFPTAGSRQKEDTELGMSLLRSGESISHENIDPVDHSPANREESDSHQPGGSTEQSSHSASEPQPSVPDAQSENVSINSEADHRLLEAGSTEQPSHSTSESQSSSSESQPDNVSRNSEASHRSPKAKHITRSRWAQYGHGWLIHAPALLMTIAIVVIGSRDFYWYPENGPLIRDYRVDADTISNVLQLVAKIHELLIIASMSSLALAMFRRCLVTQSVGLGFLTGSYRIGDLAYIGSTAFWRQGIDLSNPLGILLPAFVVFATLMSTIVGPASAVLLVPTLAWYNIDASVAFSKVKLPLVYAWNKDNVWLPARLDAPDICDGVEGIYLPYCPAGGYSEISSWLLDYAATDLTNNLTFHSPSADLRRQLIFTQANYTQDTSSVTLCTSPPHFLTGSMGLLQKYIDSSDVGQLSKEPRYRLQTVTRNPSESAPQNESILYQALIQSKCTIHDKDALIEDTNPVYYPVESLNCFGDNLCNKIRAGRPKFGKDWLTDHKYDNQSVSSTFFVRHPNEPIVFIHGQIPDALFGKPKAIIYLCNLHASWIRSNFSVDASFSDALQSSLSNKSLMRDLFHNKSFKDAKTFAFHKRWFEALNPRVNGTFPAVSRLVQNFSSKEKQNGTTLPEMAPSKDNDTAAEIFLAKVFGVYLTEGLSRSTYPYRSTRLVLKNVKDRLEYIDLNQKYGNRGGRHVLTPSNSTGFYQDEWNNHIDTKNGTLEDFTKNELHIHMTAQRHGYGSGQKRPTLLWAQAVMFIYLSVTATYGLCIGCMNLAEFFEIKVGKKPIRVLSIIPWSDLQDLILLALRTPVPEDEDLVDSGAGATSSKVWEKTVWAGADSDLNVHLMFGESKGKERLNLNQEKQYFYLAVPSSKTITVTQTLRRKLFEY</sequence>
<feature type="region of interest" description="Disordered" evidence="1">
    <location>
        <begin position="127"/>
        <end position="168"/>
    </location>
</feature>
<accession>A0A9Q8WMJ9</accession>
<gene>
    <name evidence="3" type="ORF">CLUP02_14681</name>
</gene>
<dbReference type="GeneID" id="73348618"/>
<feature type="compositionally biased region" description="Polar residues" evidence="1">
    <location>
        <begin position="86"/>
        <end position="114"/>
    </location>
</feature>
<feature type="transmembrane region" description="Helical" evidence="2">
    <location>
        <begin position="290"/>
        <end position="323"/>
    </location>
</feature>
<dbReference type="KEGG" id="clup:CLUP02_14681"/>
<protein>
    <submittedName>
        <fullName evidence="3">Uncharacterized protein</fullName>
    </submittedName>
</protein>
<dbReference type="AlphaFoldDB" id="A0A9Q8WMJ9"/>
<organism evidence="3 4">
    <name type="scientific">Colletotrichum lupini</name>
    <dbReference type="NCBI Taxonomy" id="145971"/>
    <lineage>
        <taxon>Eukaryota</taxon>
        <taxon>Fungi</taxon>
        <taxon>Dikarya</taxon>
        <taxon>Ascomycota</taxon>
        <taxon>Pezizomycotina</taxon>
        <taxon>Sordariomycetes</taxon>
        <taxon>Hypocreomycetidae</taxon>
        <taxon>Glomerellales</taxon>
        <taxon>Glomerellaceae</taxon>
        <taxon>Colletotrichum</taxon>
        <taxon>Colletotrichum acutatum species complex</taxon>
    </lineage>
</organism>
<evidence type="ECO:0000313" key="4">
    <source>
        <dbReference type="Proteomes" id="UP000830671"/>
    </source>
</evidence>
<feature type="region of interest" description="Disordered" evidence="1">
    <location>
        <begin position="40"/>
        <end position="114"/>
    </location>
</feature>
<dbReference type="Proteomes" id="UP000830671">
    <property type="component" value="Chromosome 8"/>
</dbReference>
<dbReference type="EMBL" id="CP019480">
    <property type="protein sequence ID" value="UQC89153.1"/>
    <property type="molecule type" value="Genomic_DNA"/>
</dbReference>
<evidence type="ECO:0000256" key="2">
    <source>
        <dbReference type="SAM" id="Phobius"/>
    </source>
</evidence>
<proteinExistence type="predicted"/>
<keyword evidence="2" id="KW-1133">Transmembrane helix</keyword>
<feature type="transmembrane region" description="Helical" evidence="2">
    <location>
        <begin position="180"/>
        <end position="204"/>
    </location>
</feature>
<dbReference type="RefSeq" id="XP_049150754.1">
    <property type="nucleotide sequence ID" value="XM_049293608.1"/>
</dbReference>
<feature type="transmembrane region" description="Helical" evidence="2">
    <location>
        <begin position="781"/>
        <end position="807"/>
    </location>
</feature>
<keyword evidence="4" id="KW-1185">Reference proteome</keyword>
<keyword evidence="2" id="KW-0472">Membrane</keyword>